<dbReference type="Proteomes" id="UP000070700">
    <property type="component" value="Unassembled WGS sequence"/>
</dbReference>
<protein>
    <submittedName>
        <fullName evidence="1">Uncharacterized protein</fullName>
    </submittedName>
</protein>
<evidence type="ECO:0000313" key="1">
    <source>
        <dbReference type="EMBL" id="KUJ09680.1"/>
    </source>
</evidence>
<dbReference type="AlphaFoldDB" id="A0A132BB81"/>
<gene>
    <name evidence="1" type="ORF">LY89DRAFT_724104</name>
</gene>
<dbReference type="EMBL" id="KQ947431">
    <property type="protein sequence ID" value="KUJ09680.1"/>
    <property type="molecule type" value="Genomic_DNA"/>
</dbReference>
<dbReference type="InParanoid" id="A0A132BB81"/>
<organism evidence="1 2">
    <name type="scientific">Mollisia scopiformis</name>
    <name type="common">Conifer needle endophyte fungus</name>
    <name type="synonym">Phialocephala scopiformis</name>
    <dbReference type="NCBI Taxonomy" id="149040"/>
    <lineage>
        <taxon>Eukaryota</taxon>
        <taxon>Fungi</taxon>
        <taxon>Dikarya</taxon>
        <taxon>Ascomycota</taxon>
        <taxon>Pezizomycotina</taxon>
        <taxon>Leotiomycetes</taxon>
        <taxon>Helotiales</taxon>
        <taxon>Mollisiaceae</taxon>
        <taxon>Mollisia</taxon>
    </lineage>
</organism>
<reference evidence="1 2" key="1">
    <citation type="submission" date="2015-10" db="EMBL/GenBank/DDBJ databases">
        <title>Full genome of DAOMC 229536 Phialocephala scopiformis, a fungal endophyte of spruce producing the potent anti-insectan compound rugulosin.</title>
        <authorList>
            <consortium name="DOE Joint Genome Institute"/>
            <person name="Walker A.K."/>
            <person name="Frasz S.L."/>
            <person name="Seifert K.A."/>
            <person name="Miller J.D."/>
            <person name="Mondo S.J."/>
            <person name="Labutti K."/>
            <person name="Lipzen A."/>
            <person name="Dockter R."/>
            <person name="Kennedy M."/>
            <person name="Grigoriev I.V."/>
            <person name="Spatafora J.W."/>
        </authorList>
    </citation>
    <scope>NUCLEOTIDE SEQUENCE [LARGE SCALE GENOMIC DNA]</scope>
    <source>
        <strain evidence="1 2">CBS 120377</strain>
    </source>
</reference>
<accession>A0A132BB81</accession>
<keyword evidence="2" id="KW-1185">Reference proteome</keyword>
<dbReference type="GeneID" id="28828598"/>
<sequence>MSIECHDERVVARQREARAQLASQQRRDGLRDRREEDDSASWLMFDEEPIGTRFEVLRRSAIFNLADLSRLRSQRRAAYKYSDRTSESQAIINVDSLTIEDAQYEVTWDCLRRDLRLMLVVLGKIQEAEWSYRSFPYVPNCLLYVCGFGWAQDLARHANETRAILAKDAKRTALSPEFAGQPVEFYNSRPKPRVSEIVWRTTENATEASSGINFLRVVLLFGLGVSGVWSVYRLWRFGTILLCRQSSKTLTAKVGRNDLSEEDYISLKGFKWSSLWWINAML</sequence>
<dbReference type="RefSeq" id="XP_018064035.1">
    <property type="nucleotide sequence ID" value="XM_018218872.1"/>
</dbReference>
<name>A0A132BB81_MOLSC</name>
<dbReference type="KEGG" id="psco:LY89DRAFT_724104"/>
<proteinExistence type="predicted"/>
<evidence type="ECO:0000313" key="2">
    <source>
        <dbReference type="Proteomes" id="UP000070700"/>
    </source>
</evidence>
<dbReference type="OrthoDB" id="3562087at2759"/>